<comment type="similarity">
    <text evidence="1">Belongs to the oxygen-dependent FAD-linked oxidoreductase family.</text>
</comment>
<name>A0A2D3UW13_9PEZI</name>
<evidence type="ECO:0000259" key="6">
    <source>
        <dbReference type="PROSITE" id="PS51387"/>
    </source>
</evidence>
<gene>
    <name evidence="7" type="ORF">RCC_02200</name>
</gene>
<dbReference type="InterPro" id="IPR016166">
    <property type="entry name" value="FAD-bd_PCMH"/>
</dbReference>
<dbReference type="GO" id="GO:0016491">
    <property type="term" value="F:oxidoreductase activity"/>
    <property type="evidence" value="ECO:0007669"/>
    <property type="project" value="UniProtKB-KW"/>
</dbReference>
<keyword evidence="5" id="KW-0732">Signal</keyword>
<feature type="signal peptide" evidence="5">
    <location>
        <begin position="1"/>
        <end position="21"/>
    </location>
</feature>
<dbReference type="PANTHER" id="PTHR42973:SF53">
    <property type="entry name" value="FAD-BINDING PCMH-TYPE DOMAIN-CONTAINING PROTEIN-RELATED"/>
    <property type="match status" value="1"/>
</dbReference>
<dbReference type="InterPro" id="IPR050416">
    <property type="entry name" value="FAD-linked_Oxidoreductase"/>
</dbReference>
<dbReference type="AlphaFoldDB" id="A0A2D3UW13"/>
<dbReference type="RefSeq" id="XP_023623250.1">
    <property type="nucleotide sequence ID" value="XM_023767482.1"/>
</dbReference>
<dbReference type="Proteomes" id="UP000225277">
    <property type="component" value="Unassembled WGS sequence"/>
</dbReference>
<feature type="chain" id="PRO_5013750046" evidence="5">
    <location>
        <begin position="22"/>
        <end position="513"/>
    </location>
</feature>
<keyword evidence="3" id="KW-0274">FAD</keyword>
<dbReference type="InterPro" id="IPR036318">
    <property type="entry name" value="FAD-bd_PCMH-like_sf"/>
</dbReference>
<evidence type="ECO:0000256" key="5">
    <source>
        <dbReference type="SAM" id="SignalP"/>
    </source>
</evidence>
<proteinExistence type="inferred from homology"/>
<feature type="domain" description="FAD-binding PCMH-type" evidence="6">
    <location>
        <begin position="63"/>
        <end position="240"/>
    </location>
</feature>
<evidence type="ECO:0000256" key="2">
    <source>
        <dbReference type="ARBA" id="ARBA00022630"/>
    </source>
</evidence>
<dbReference type="GO" id="GO:0071949">
    <property type="term" value="F:FAD binding"/>
    <property type="evidence" value="ECO:0007669"/>
    <property type="project" value="InterPro"/>
</dbReference>
<dbReference type="PROSITE" id="PS51387">
    <property type="entry name" value="FAD_PCMH"/>
    <property type="match status" value="1"/>
</dbReference>
<evidence type="ECO:0000256" key="1">
    <source>
        <dbReference type="ARBA" id="ARBA00005466"/>
    </source>
</evidence>
<evidence type="ECO:0000256" key="4">
    <source>
        <dbReference type="ARBA" id="ARBA00023002"/>
    </source>
</evidence>
<dbReference type="PANTHER" id="PTHR42973">
    <property type="entry name" value="BINDING OXIDOREDUCTASE, PUTATIVE (AFU_ORTHOLOGUE AFUA_1G17690)-RELATED"/>
    <property type="match status" value="1"/>
</dbReference>
<dbReference type="InterPro" id="IPR016169">
    <property type="entry name" value="FAD-bd_PCMH_sub2"/>
</dbReference>
<evidence type="ECO:0000313" key="8">
    <source>
        <dbReference type="Proteomes" id="UP000225277"/>
    </source>
</evidence>
<sequence>MAFPAMMAAFLLLLLGASASSQLTDAVNSCCLGLYEKYGEQQQLLIPESAQYDAFDERWATNTPLLPSCIFLPISADDIAAALYMLRTGAGSGNSTCPFAIKSGGHAPWPGANDIHDGITIDLSWINRTVLAEDRSSVRLGSGALWSDAYDSLNGTGIAFTGGRIPGVGVGGLTLGGGYSFFSPTHGFVADNVLNYEIVLASGEITNANKTHRSDLFMALKGGSSNFGIVTTFDILAFENADVYRGILIYPIDSTCTVLNSIAWFTENNKDDPDSSMSIEFSFKTGSNDTHILADISDTKDLDNHPALLPFLSIVPRVTKSLGVEPIAGFAPHHDIAPAYRSLMSTVTFVQNSTRNSNILEGVHDITLDTFHKYSHVPDLEWKFVYTPIPRFYSDHSTKLGGNMMGLNNTKENLIMVRLNPHWKDADYDGEIYEAAQVWLAAVQDYTNALGMSHPFVFLNNAAPFQDPLGSYGAENLQFMRDVSKKYDPDQIFQTLVPGGFKLSKAGAGSQRL</sequence>
<dbReference type="Pfam" id="PF01565">
    <property type="entry name" value="FAD_binding_4"/>
    <property type="match status" value="1"/>
</dbReference>
<dbReference type="Gene3D" id="3.30.465.10">
    <property type="match status" value="1"/>
</dbReference>
<dbReference type="SUPFAM" id="SSF56176">
    <property type="entry name" value="FAD-binding/transporter-associated domain-like"/>
    <property type="match status" value="1"/>
</dbReference>
<protein>
    <submittedName>
        <fullName evidence="7">Related to 6-hydroxy-d-nicotine oxidase</fullName>
    </submittedName>
</protein>
<dbReference type="OrthoDB" id="2151789at2759"/>
<keyword evidence="8" id="KW-1185">Reference proteome</keyword>
<dbReference type="STRING" id="112498.A0A2D3UW13"/>
<reference evidence="7 8" key="1">
    <citation type="submission" date="2016-03" db="EMBL/GenBank/DDBJ databases">
        <authorList>
            <person name="Ploux O."/>
        </authorList>
    </citation>
    <scope>NUCLEOTIDE SEQUENCE [LARGE SCALE GENOMIC DNA]</scope>
    <source>
        <strain evidence="7 8">URUG2</strain>
    </source>
</reference>
<organism evidence="7 8">
    <name type="scientific">Ramularia collo-cygni</name>
    <dbReference type="NCBI Taxonomy" id="112498"/>
    <lineage>
        <taxon>Eukaryota</taxon>
        <taxon>Fungi</taxon>
        <taxon>Dikarya</taxon>
        <taxon>Ascomycota</taxon>
        <taxon>Pezizomycotina</taxon>
        <taxon>Dothideomycetes</taxon>
        <taxon>Dothideomycetidae</taxon>
        <taxon>Mycosphaerellales</taxon>
        <taxon>Mycosphaerellaceae</taxon>
        <taxon>Ramularia</taxon>
    </lineage>
</organism>
<evidence type="ECO:0000256" key="3">
    <source>
        <dbReference type="ARBA" id="ARBA00022827"/>
    </source>
</evidence>
<dbReference type="GeneID" id="35597421"/>
<keyword evidence="4" id="KW-0560">Oxidoreductase</keyword>
<keyword evidence="2" id="KW-0285">Flavoprotein</keyword>
<dbReference type="InterPro" id="IPR006094">
    <property type="entry name" value="Oxid_FAD_bind_N"/>
</dbReference>
<dbReference type="EMBL" id="FJUY01000002">
    <property type="protein sequence ID" value="CZT16357.1"/>
    <property type="molecule type" value="Genomic_DNA"/>
</dbReference>
<evidence type="ECO:0000313" key="7">
    <source>
        <dbReference type="EMBL" id="CZT16357.1"/>
    </source>
</evidence>
<accession>A0A2D3UW13</accession>